<keyword evidence="2" id="KW-0472">Membrane</keyword>
<feature type="domain" description="Bacterial surface antigen (D15)" evidence="3">
    <location>
        <begin position="84"/>
        <end position="314"/>
    </location>
</feature>
<evidence type="ECO:0000256" key="2">
    <source>
        <dbReference type="ARBA" id="ARBA00023136"/>
    </source>
</evidence>
<dbReference type="InterPro" id="IPR000184">
    <property type="entry name" value="Bac_surfAg_D15"/>
</dbReference>
<protein>
    <submittedName>
        <fullName evidence="4">Arginine/ornithine antiporter arcD</fullName>
    </submittedName>
</protein>
<name>A0A0B8Q1U1_9VIBR</name>
<evidence type="ECO:0000313" key="5">
    <source>
        <dbReference type="Proteomes" id="UP000031666"/>
    </source>
</evidence>
<accession>A0A0B8Q1U1</accession>
<dbReference type="STRING" id="1481914.JCM19241_2855"/>
<dbReference type="EMBL" id="BBSC01000001">
    <property type="protein sequence ID" value="GAM73400.1"/>
    <property type="molecule type" value="Genomic_DNA"/>
</dbReference>
<sequence length="330" mass="37341">MPETGLMLAVGGLLSFKTEDDLELQRSSVTLVGVANELDDGIGFGVRSKQKIFFNNDDVRYFGHLDAGHQSLYYWGVGYDAGKAQESSDELLVDIEYVKYNADLTFRVYEQLYVGPILRLKYFSPSDDLPDSAISDPNFNQYKDLPLGVGLGAVVQWDSRDVAVNARKGHFFNLEFTGYSPEWGSDSRYQKALLDYRYYYTPRLGSTFAFLNRIELSDGDVPYYDMAMLGGMDFMRGTYMGHFRDLNATENTFEYRHTFADGSGLSRHGVTAWIGAGSISDEVSGLYQDWIVTYGVGYRYELQPRMNVRADLGFSSEDEVGFYLTFTEAF</sequence>
<proteinExistence type="predicted"/>
<dbReference type="AlphaFoldDB" id="A0A0B8Q1U1"/>
<reference evidence="4 5" key="1">
    <citation type="submission" date="2015-01" db="EMBL/GenBank/DDBJ databases">
        <title>Vibrio sp. C94 JCM 19241 whole genome shotgun sequence.</title>
        <authorList>
            <person name="Sawabe T."/>
            <person name="Meirelles P."/>
            <person name="Feng G."/>
            <person name="Sayaka M."/>
            <person name="Hattori M."/>
            <person name="Ohkuma M."/>
        </authorList>
    </citation>
    <scope>NUCLEOTIDE SEQUENCE [LARGE SCALE GENOMIC DNA]</scope>
    <source>
        <strain evidence="5">JCM 19241</strain>
    </source>
</reference>
<reference evidence="4 5" key="2">
    <citation type="submission" date="2015-01" db="EMBL/GenBank/DDBJ databases">
        <authorList>
            <consortium name="NBRP consortium"/>
            <person name="Sawabe T."/>
            <person name="Meirelles P."/>
            <person name="Feng G."/>
            <person name="Sayaka M."/>
            <person name="Hattori M."/>
            <person name="Ohkuma M."/>
        </authorList>
    </citation>
    <scope>NUCLEOTIDE SEQUENCE [LARGE SCALE GENOMIC DNA]</scope>
    <source>
        <strain evidence="5">JCM 19241</strain>
    </source>
</reference>
<comment type="subcellular location">
    <subcellularLocation>
        <location evidence="1">Membrane</location>
    </subcellularLocation>
</comment>
<dbReference type="Proteomes" id="UP000031666">
    <property type="component" value="Unassembled WGS sequence"/>
</dbReference>
<evidence type="ECO:0000313" key="4">
    <source>
        <dbReference type="EMBL" id="GAM73400.1"/>
    </source>
</evidence>
<dbReference type="Gene3D" id="2.40.160.50">
    <property type="entry name" value="membrane protein fhac: a member of the omp85/tpsb transporter family"/>
    <property type="match status" value="1"/>
</dbReference>
<comment type="caution">
    <text evidence="4">The sequence shown here is derived from an EMBL/GenBank/DDBJ whole genome shotgun (WGS) entry which is preliminary data.</text>
</comment>
<organism evidence="4 5">
    <name type="scientific">Vibrio ishigakensis</name>
    <dbReference type="NCBI Taxonomy" id="1481914"/>
    <lineage>
        <taxon>Bacteria</taxon>
        <taxon>Pseudomonadati</taxon>
        <taxon>Pseudomonadota</taxon>
        <taxon>Gammaproteobacteria</taxon>
        <taxon>Vibrionales</taxon>
        <taxon>Vibrionaceae</taxon>
        <taxon>Vibrio</taxon>
    </lineage>
</organism>
<evidence type="ECO:0000256" key="1">
    <source>
        <dbReference type="ARBA" id="ARBA00004370"/>
    </source>
</evidence>
<evidence type="ECO:0000259" key="3">
    <source>
        <dbReference type="Pfam" id="PF01103"/>
    </source>
</evidence>
<gene>
    <name evidence="4" type="ORF">JCM19241_2855</name>
</gene>
<dbReference type="Pfam" id="PF01103">
    <property type="entry name" value="Omp85"/>
    <property type="match status" value="1"/>
</dbReference>